<evidence type="ECO:0000259" key="1">
    <source>
        <dbReference type="Pfam" id="PF15025"/>
    </source>
</evidence>
<evidence type="ECO:0000259" key="2">
    <source>
        <dbReference type="Pfam" id="PF22833"/>
    </source>
</evidence>
<dbReference type="InterPro" id="IPR053900">
    <property type="entry name" value="C5orf34-like_dom"/>
</dbReference>
<dbReference type="InterPro" id="IPR053901">
    <property type="entry name" value="C5orf34-like"/>
</dbReference>
<proteinExistence type="predicted"/>
<evidence type="ECO:0000313" key="5">
    <source>
        <dbReference type="Proteomes" id="UP000246464"/>
    </source>
</evidence>
<organism evidence="4 5">
    <name type="scientific">Scophthalmus maximus</name>
    <name type="common">Turbot</name>
    <name type="synonym">Psetta maxima</name>
    <dbReference type="NCBI Taxonomy" id="52904"/>
    <lineage>
        <taxon>Eukaryota</taxon>
        <taxon>Metazoa</taxon>
        <taxon>Chordata</taxon>
        <taxon>Craniata</taxon>
        <taxon>Vertebrata</taxon>
        <taxon>Euteleostomi</taxon>
        <taxon>Actinopterygii</taxon>
        <taxon>Neopterygii</taxon>
        <taxon>Teleostei</taxon>
        <taxon>Neoteleostei</taxon>
        <taxon>Acanthomorphata</taxon>
        <taxon>Carangaria</taxon>
        <taxon>Pleuronectiformes</taxon>
        <taxon>Pleuronectoidei</taxon>
        <taxon>Scophthalmidae</taxon>
        <taxon>Scophthalmus</taxon>
    </lineage>
</organism>
<dbReference type="Pfam" id="PF22833">
    <property type="entry name" value="C5orf34_2nd"/>
    <property type="match status" value="1"/>
</dbReference>
<feature type="domain" description="C5orf34-like N-terminal" evidence="1">
    <location>
        <begin position="11"/>
        <end position="80"/>
    </location>
</feature>
<dbReference type="InterPro" id="IPR053899">
    <property type="entry name" value="C5orf34-like_2nd"/>
</dbReference>
<gene>
    <name evidence="4" type="ORF">SMAX5B_010828</name>
</gene>
<name>A0A2U9BT05_SCOMX</name>
<dbReference type="InterPro" id="IPR027830">
    <property type="entry name" value="C5orf34-like_N"/>
</dbReference>
<dbReference type="PANTHER" id="PTHR34531">
    <property type="entry name" value="ZGC:153352"/>
    <property type="match status" value="1"/>
</dbReference>
<feature type="domain" description="C5orf34-like" evidence="3">
    <location>
        <begin position="234"/>
        <end position="318"/>
    </location>
</feature>
<protein>
    <submittedName>
        <fullName evidence="4">DUF4524 domain containing protein isoform 2</fullName>
    </submittedName>
</protein>
<evidence type="ECO:0000259" key="3">
    <source>
        <dbReference type="Pfam" id="PF22834"/>
    </source>
</evidence>
<dbReference type="Pfam" id="PF15025">
    <property type="entry name" value="C5orf34-like_N"/>
    <property type="match status" value="1"/>
</dbReference>
<sequence>MMETDFIVSLMIMYEDESVDVRYSNGSQLQLSSCGGEFLLVKATDPTGHPLQARERVRQRTRFTISTYKELMVAALAFRNKYASRPYLPEELIPAEHKKSFCSIDSDIMWPEFSSCEAELGPGGETIIRSEDGQAALMLSASGEEFSIEFPCRLSQTQNRQRSVECFSRDPDGRPDVGAEGLCNSALTDKKMNMSDASSEKRRSCLPQALALTCPSPHRHRWKSKDQDLPTELMKVMWCQGVTYRILSGAVSVIEVSPGDGSVIRSNGVLNTYFSHHRPELHSGQVKEISYHLNSLPPDGVGQAYSICSIVNRANRILTCYDQAKQSLNLPATPSCLQEAKEGRGFSKPSMLEENLSSPAPGEHHMNLTHRIEHRSDLVAAELEKIKLFNFLLENSQLQRSERGCVEQRGCSEVEETNESVNESSIAEALRRTSKAIQDIDSLVSAATST</sequence>
<dbReference type="Proteomes" id="UP000246464">
    <property type="component" value="Chromosome 9"/>
</dbReference>
<evidence type="ECO:0000313" key="4">
    <source>
        <dbReference type="EMBL" id="AWP06760.1"/>
    </source>
</evidence>
<dbReference type="AlphaFoldDB" id="A0A2U9BT05"/>
<dbReference type="PANTHER" id="PTHR34531:SF1">
    <property type="entry name" value="CHROMOSOME 5 OPEN READING FRAME 34"/>
    <property type="match status" value="1"/>
</dbReference>
<reference evidence="4 5" key="1">
    <citation type="submission" date="2017-12" db="EMBL/GenBank/DDBJ databases">
        <title>Integrating genomic resources of turbot (Scophthalmus maximus) in depth evaluation of genetic and physical mapping variation across individuals.</title>
        <authorList>
            <person name="Martinez P."/>
        </authorList>
    </citation>
    <scope>NUCLEOTIDE SEQUENCE [LARGE SCALE GENOMIC DNA]</scope>
</reference>
<keyword evidence="5" id="KW-1185">Reference proteome</keyword>
<dbReference type="EMBL" id="CP026251">
    <property type="protein sequence ID" value="AWP06760.1"/>
    <property type="molecule type" value="Genomic_DNA"/>
</dbReference>
<feature type="domain" description="C5orf34-like second" evidence="2">
    <location>
        <begin position="123"/>
        <end position="203"/>
    </location>
</feature>
<accession>A0A2U9BT05</accession>
<dbReference type="Pfam" id="PF22834">
    <property type="entry name" value="Polo_box_4"/>
    <property type="match status" value="1"/>
</dbReference>